<dbReference type="SUPFAM" id="SSF52058">
    <property type="entry name" value="L domain-like"/>
    <property type="match status" value="1"/>
</dbReference>
<feature type="coiled-coil region" evidence="3">
    <location>
        <begin position="409"/>
        <end position="436"/>
    </location>
</feature>
<keyword evidence="1" id="KW-0433">Leucine-rich repeat</keyword>
<dbReference type="Pfam" id="PF13855">
    <property type="entry name" value="LRR_8"/>
    <property type="match status" value="1"/>
</dbReference>
<gene>
    <name evidence="5" type="ORF">PYX00_004699</name>
</gene>
<dbReference type="PANTHER" id="PTHR45712">
    <property type="entry name" value="AGAP008170-PA"/>
    <property type="match status" value="1"/>
</dbReference>
<dbReference type="AlphaFoldDB" id="A0AAW2I6F0"/>
<dbReference type="InterPro" id="IPR001611">
    <property type="entry name" value="Leu-rich_rpt"/>
</dbReference>
<dbReference type="Gene3D" id="3.80.10.10">
    <property type="entry name" value="Ribonuclease Inhibitor"/>
    <property type="match status" value="1"/>
</dbReference>
<dbReference type="SMART" id="SM00369">
    <property type="entry name" value="LRR_TYP"/>
    <property type="match status" value="3"/>
</dbReference>
<evidence type="ECO:0008006" key="6">
    <source>
        <dbReference type="Google" id="ProtNLM"/>
    </source>
</evidence>
<evidence type="ECO:0000256" key="1">
    <source>
        <dbReference type="ARBA" id="ARBA00022614"/>
    </source>
</evidence>
<evidence type="ECO:0000256" key="3">
    <source>
        <dbReference type="SAM" id="Coils"/>
    </source>
</evidence>
<reference evidence="5" key="1">
    <citation type="journal article" date="2024" name="Gigascience">
        <title>Chromosome-level genome of the poultry shaft louse Menopon gallinae provides insight into the host-switching and adaptive evolution of parasitic lice.</title>
        <authorList>
            <person name="Xu Y."/>
            <person name="Ma L."/>
            <person name="Liu S."/>
            <person name="Liang Y."/>
            <person name="Liu Q."/>
            <person name="He Z."/>
            <person name="Tian L."/>
            <person name="Duan Y."/>
            <person name="Cai W."/>
            <person name="Li H."/>
            <person name="Song F."/>
        </authorList>
    </citation>
    <scope>NUCLEOTIDE SEQUENCE</scope>
    <source>
        <strain evidence="5">Cailab_2023a</strain>
    </source>
</reference>
<feature type="region of interest" description="Disordered" evidence="4">
    <location>
        <begin position="1"/>
        <end position="32"/>
    </location>
</feature>
<dbReference type="InterPro" id="IPR003591">
    <property type="entry name" value="Leu-rich_rpt_typical-subtyp"/>
</dbReference>
<proteinExistence type="predicted"/>
<dbReference type="InterPro" id="IPR032675">
    <property type="entry name" value="LRR_dom_sf"/>
</dbReference>
<comment type="caution">
    <text evidence="5">The sequence shown here is derived from an EMBL/GenBank/DDBJ whole genome shotgun (WGS) entry which is preliminary data.</text>
</comment>
<evidence type="ECO:0000256" key="2">
    <source>
        <dbReference type="ARBA" id="ARBA00022737"/>
    </source>
</evidence>
<dbReference type="EMBL" id="JARGDH010000002">
    <property type="protein sequence ID" value="KAL0277406.1"/>
    <property type="molecule type" value="Genomic_DNA"/>
</dbReference>
<accession>A0AAW2I6F0</accession>
<sequence length="498" mass="57926">MSERDETQRGGKKAKNRGEEKPSGSVNPAPKKFQKLVIQTLLQKGHDKDEQSEEEDFVLPQFVGTNLDLTKKRLREFPSEILNQAEFVQYLYLEGNKLSKLPETFFQHLRHLKWLDLRNNELVAFPTVGLKNHGYLEFILLQGNRIKYLPTELGLLPNLKGLQISGNPIVNVPYDVISNGFQSIIKHLRRLNVQENILLPSSDAIIVRPSTVKDNSADNSDFSPTELEDDQICSVNDSEDLVNPQRIELEELVNESYAQFNKWNKSKQSLKSKLSAKQKQRLISLSYHHLTKKRSRLGYKRKMITPEMIQERAKKDLQFARKKETLEKQARKIQRMKDKETLKTWRRQTQINPEQMKILDNYQQYPSRNFMTDTPFDVDPEFLNMLNRTDLYRSLKEMEAAQKRKRKLIPKLRVSVDDIEKQMKEIRNKLESLNITDGDDISPRARQSHLCSKIAQMKDIQKTLQSLHIQNKTMTELPTASVNENLGDMQKKTPLACS</sequence>
<evidence type="ECO:0000256" key="4">
    <source>
        <dbReference type="SAM" id="MobiDB-lite"/>
    </source>
</evidence>
<dbReference type="InterPro" id="IPR050333">
    <property type="entry name" value="SLRP"/>
</dbReference>
<evidence type="ECO:0000313" key="5">
    <source>
        <dbReference type="EMBL" id="KAL0277406.1"/>
    </source>
</evidence>
<dbReference type="GO" id="GO:0005615">
    <property type="term" value="C:extracellular space"/>
    <property type="evidence" value="ECO:0007669"/>
    <property type="project" value="TreeGrafter"/>
</dbReference>
<organism evidence="5">
    <name type="scientific">Menopon gallinae</name>
    <name type="common">poultry shaft louse</name>
    <dbReference type="NCBI Taxonomy" id="328185"/>
    <lineage>
        <taxon>Eukaryota</taxon>
        <taxon>Metazoa</taxon>
        <taxon>Ecdysozoa</taxon>
        <taxon>Arthropoda</taxon>
        <taxon>Hexapoda</taxon>
        <taxon>Insecta</taxon>
        <taxon>Pterygota</taxon>
        <taxon>Neoptera</taxon>
        <taxon>Paraneoptera</taxon>
        <taxon>Psocodea</taxon>
        <taxon>Troctomorpha</taxon>
        <taxon>Phthiraptera</taxon>
        <taxon>Amblycera</taxon>
        <taxon>Menoponidae</taxon>
        <taxon>Menopon</taxon>
    </lineage>
</organism>
<keyword evidence="3" id="KW-0175">Coiled coil</keyword>
<keyword evidence="2" id="KW-0677">Repeat</keyword>
<dbReference type="PANTHER" id="PTHR45712:SF22">
    <property type="entry name" value="INSULIN-LIKE GROWTH FACTOR-BINDING PROTEIN COMPLEX ACID LABILE SUBUNIT"/>
    <property type="match status" value="1"/>
</dbReference>
<name>A0AAW2I6F0_9NEOP</name>
<protein>
    <recommendedName>
        <fullName evidence="6">Leucine-rich repeat-containing protein 27</fullName>
    </recommendedName>
</protein>